<name>A0A2H1VF79_SPOFR</name>
<feature type="compositionally biased region" description="Polar residues" evidence="1">
    <location>
        <begin position="96"/>
        <end position="108"/>
    </location>
</feature>
<evidence type="ECO:0000256" key="1">
    <source>
        <dbReference type="SAM" id="MobiDB-lite"/>
    </source>
</evidence>
<dbReference type="AlphaFoldDB" id="A0A2H1VF79"/>
<gene>
    <name evidence="2" type="ORF">SFRICE_013761</name>
</gene>
<feature type="region of interest" description="Disordered" evidence="1">
    <location>
        <begin position="72"/>
        <end position="115"/>
    </location>
</feature>
<feature type="region of interest" description="Disordered" evidence="1">
    <location>
        <begin position="1"/>
        <end position="29"/>
    </location>
</feature>
<protein>
    <submittedName>
        <fullName evidence="2">SFRICE_013761</fullName>
    </submittedName>
</protein>
<dbReference type="EMBL" id="ODYU01002255">
    <property type="protein sequence ID" value="SOQ39503.1"/>
    <property type="molecule type" value="Genomic_DNA"/>
</dbReference>
<evidence type="ECO:0000313" key="2">
    <source>
        <dbReference type="EMBL" id="SOQ39503.1"/>
    </source>
</evidence>
<reference evidence="2" key="1">
    <citation type="submission" date="2016-07" db="EMBL/GenBank/DDBJ databases">
        <authorList>
            <person name="Bretaudeau A."/>
        </authorList>
    </citation>
    <scope>NUCLEOTIDE SEQUENCE</scope>
    <source>
        <strain evidence="2">Rice</strain>
        <tissue evidence="2">Whole body</tissue>
    </source>
</reference>
<feature type="compositionally biased region" description="Polar residues" evidence="1">
    <location>
        <begin position="76"/>
        <end position="88"/>
    </location>
</feature>
<sequence>MVKSSISFDSQRDSSDDVAASTHAAQDEESLCDPKLVELFCINGLECAANTKEILRVSGFTRRSPATVSVDLRTASKGSSPPDQNQTRAYGASRSARGSKSLPTTEGSQARLKPR</sequence>
<accession>A0A2H1VF79</accession>
<organism evidence="2">
    <name type="scientific">Spodoptera frugiperda</name>
    <name type="common">Fall armyworm</name>
    <dbReference type="NCBI Taxonomy" id="7108"/>
    <lineage>
        <taxon>Eukaryota</taxon>
        <taxon>Metazoa</taxon>
        <taxon>Ecdysozoa</taxon>
        <taxon>Arthropoda</taxon>
        <taxon>Hexapoda</taxon>
        <taxon>Insecta</taxon>
        <taxon>Pterygota</taxon>
        <taxon>Neoptera</taxon>
        <taxon>Endopterygota</taxon>
        <taxon>Lepidoptera</taxon>
        <taxon>Glossata</taxon>
        <taxon>Ditrysia</taxon>
        <taxon>Noctuoidea</taxon>
        <taxon>Noctuidae</taxon>
        <taxon>Amphipyrinae</taxon>
        <taxon>Spodoptera</taxon>
    </lineage>
</organism>
<proteinExistence type="predicted"/>